<feature type="region of interest" description="Disordered" evidence="9">
    <location>
        <begin position="384"/>
        <end position="404"/>
    </location>
</feature>
<dbReference type="AlphaFoldDB" id="A0A835LBU5"/>
<dbReference type="Pfam" id="PF04880">
    <property type="entry name" value="NUDE_C"/>
    <property type="match status" value="1"/>
</dbReference>
<dbReference type="GO" id="GO:0005871">
    <property type="term" value="C:kinesin complex"/>
    <property type="evidence" value="ECO:0007669"/>
    <property type="project" value="TreeGrafter"/>
</dbReference>
<keyword evidence="4" id="KW-0963">Cytoplasm</keyword>
<dbReference type="InterPro" id="IPR006964">
    <property type="entry name" value="NUDE_dom"/>
</dbReference>
<dbReference type="GO" id="GO:0007059">
    <property type="term" value="P:chromosome segregation"/>
    <property type="evidence" value="ECO:0007669"/>
    <property type="project" value="TreeGrafter"/>
</dbReference>
<dbReference type="InterPro" id="IPR033494">
    <property type="entry name" value="NUDE"/>
</dbReference>
<dbReference type="GO" id="GO:0005874">
    <property type="term" value="C:microtubule"/>
    <property type="evidence" value="ECO:0007669"/>
    <property type="project" value="UniProtKB-KW"/>
</dbReference>
<feature type="region of interest" description="Disordered" evidence="9">
    <location>
        <begin position="271"/>
        <end position="294"/>
    </location>
</feature>
<comment type="caution">
    <text evidence="11">The sequence shown here is derived from an EMBL/GenBank/DDBJ whole genome shotgun (WGS) entry which is preliminary data.</text>
</comment>
<keyword evidence="6 8" id="KW-0175">Coiled coil</keyword>
<dbReference type="GO" id="GO:0007100">
    <property type="term" value="P:mitotic centrosome separation"/>
    <property type="evidence" value="ECO:0007669"/>
    <property type="project" value="TreeGrafter"/>
</dbReference>
<evidence type="ECO:0000256" key="5">
    <source>
        <dbReference type="ARBA" id="ARBA00022701"/>
    </source>
</evidence>
<dbReference type="GO" id="GO:0047496">
    <property type="term" value="P:vesicle transport along microtubule"/>
    <property type="evidence" value="ECO:0007669"/>
    <property type="project" value="TreeGrafter"/>
</dbReference>
<dbReference type="GO" id="GO:0005813">
    <property type="term" value="C:centrosome"/>
    <property type="evidence" value="ECO:0007669"/>
    <property type="project" value="UniProtKB-SubCell"/>
</dbReference>
<feature type="domain" description="NUDE" evidence="10">
    <location>
        <begin position="131"/>
        <end position="249"/>
    </location>
</feature>
<dbReference type="Gene3D" id="6.10.250.1080">
    <property type="match status" value="1"/>
</dbReference>
<reference evidence="11" key="1">
    <citation type="submission" date="2020-08" db="EMBL/GenBank/DDBJ databases">
        <title>Spodoptera exigua strain:BAW_Kor-Di-RS1 Genome sequencing and assembly.</title>
        <authorList>
            <person name="Kim J."/>
            <person name="Nam H.Y."/>
            <person name="Kwon M."/>
            <person name="Choi J.H."/>
            <person name="Cho S.R."/>
            <person name="Kim G.-H."/>
        </authorList>
    </citation>
    <scope>NUCLEOTIDE SEQUENCE</scope>
    <source>
        <strain evidence="11">BAW_Kor-Di-RS1</strain>
        <tissue evidence="11">Whole-body</tissue>
    </source>
</reference>
<evidence type="ECO:0000313" key="12">
    <source>
        <dbReference type="Proteomes" id="UP000648187"/>
    </source>
</evidence>
<keyword evidence="7" id="KW-0206">Cytoskeleton</keyword>
<keyword evidence="5" id="KW-0493">Microtubule</keyword>
<gene>
    <name evidence="11" type="ORF">HW555_000776</name>
</gene>
<evidence type="ECO:0000256" key="3">
    <source>
        <dbReference type="ARBA" id="ARBA00007429"/>
    </source>
</evidence>
<feature type="compositionally biased region" description="Polar residues" evidence="9">
    <location>
        <begin position="271"/>
        <end position="291"/>
    </location>
</feature>
<evidence type="ECO:0000256" key="8">
    <source>
        <dbReference type="SAM" id="Coils"/>
    </source>
</evidence>
<evidence type="ECO:0000256" key="2">
    <source>
        <dbReference type="ARBA" id="ARBA00004300"/>
    </source>
</evidence>
<dbReference type="GO" id="GO:0051642">
    <property type="term" value="P:centrosome localization"/>
    <property type="evidence" value="ECO:0007669"/>
    <property type="project" value="TreeGrafter"/>
</dbReference>
<evidence type="ECO:0000256" key="1">
    <source>
        <dbReference type="ARBA" id="ARBA00004186"/>
    </source>
</evidence>
<dbReference type="GO" id="GO:0007020">
    <property type="term" value="P:microtubule nucleation"/>
    <property type="evidence" value="ECO:0007669"/>
    <property type="project" value="TreeGrafter"/>
</dbReference>
<accession>A0A835LBU5</accession>
<dbReference type="PANTHER" id="PTHR10921:SF1">
    <property type="entry name" value="NUCLEAR DISTRIBUTION PROTEIN NUDE HOMOLOG"/>
    <property type="match status" value="1"/>
</dbReference>
<feature type="region of interest" description="Disordered" evidence="9">
    <location>
        <begin position="179"/>
        <end position="203"/>
    </location>
</feature>
<keyword evidence="12" id="KW-1185">Reference proteome</keyword>
<organism evidence="11 12">
    <name type="scientific">Spodoptera exigua</name>
    <name type="common">Beet armyworm</name>
    <name type="synonym">Noctua fulgens</name>
    <dbReference type="NCBI Taxonomy" id="7107"/>
    <lineage>
        <taxon>Eukaryota</taxon>
        <taxon>Metazoa</taxon>
        <taxon>Ecdysozoa</taxon>
        <taxon>Arthropoda</taxon>
        <taxon>Hexapoda</taxon>
        <taxon>Insecta</taxon>
        <taxon>Pterygota</taxon>
        <taxon>Neoptera</taxon>
        <taxon>Endopterygota</taxon>
        <taxon>Lepidoptera</taxon>
        <taxon>Glossata</taxon>
        <taxon>Ditrysia</taxon>
        <taxon>Noctuoidea</taxon>
        <taxon>Noctuidae</taxon>
        <taxon>Amphipyrinae</taxon>
        <taxon>Spodoptera</taxon>
    </lineage>
</organism>
<feature type="coiled-coil region" evidence="8">
    <location>
        <begin position="19"/>
        <end position="99"/>
    </location>
</feature>
<feature type="coiled-coil region" evidence="8">
    <location>
        <begin position="135"/>
        <end position="179"/>
    </location>
</feature>
<dbReference type="Proteomes" id="UP000648187">
    <property type="component" value="Unassembled WGS sequence"/>
</dbReference>
<sequence length="411" mass="46563">MESPRQSDSDTVEYWKKQAKYYEQKVIDLQQELDDYTENSAQLEKELEASLVQVEKQNKDLEHQNQRLKNEIEMLRNKLERSQHETNALENELQALKIDKDKQGVYIRELEQKNDDLERGQRVISESVSYIESLLNQAYERNAVLESEVDEVENLRIRLQRATDEARDLKQELKVMEKVPKPKKGDDSTLDSSLVNGHISNPTRTQVEIETQTSLMSPQKREINGNAMTPSSRVTAINIVGDLLRKVGLERFLCRECGKIKCSCDTPAAASQITTPSDSTATENGLTSNGLDTGGPVEFRTQKVLYVRSHSGSEHSSITKNSPILTNRASEQTFVRSTQAENGKLRRSFAVRSREGLENLLSFASIRKGHDHSKKALESKLASCRGTVRPKEHSPNSASDVKKDYRCVLKN</sequence>
<feature type="compositionally biased region" description="Polar residues" evidence="9">
    <location>
        <begin position="190"/>
        <end position="203"/>
    </location>
</feature>
<name>A0A835LBU5_SPOEX</name>
<evidence type="ECO:0000256" key="6">
    <source>
        <dbReference type="ARBA" id="ARBA00023054"/>
    </source>
</evidence>
<evidence type="ECO:0000313" key="11">
    <source>
        <dbReference type="EMBL" id="KAF9424067.1"/>
    </source>
</evidence>
<evidence type="ECO:0000259" key="10">
    <source>
        <dbReference type="Pfam" id="PF04880"/>
    </source>
</evidence>
<dbReference type="GO" id="GO:0016477">
    <property type="term" value="P:cell migration"/>
    <property type="evidence" value="ECO:0007669"/>
    <property type="project" value="TreeGrafter"/>
</dbReference>
<comment type="similarity">
    <text evidence="3">Belongs to the nudE family.</text>
</comment>
<dbReference type="EMBL" id="JACKWZ010000005">
    <property type="protein sequence ID" value="KAF9424067.1"/>
    <property type="molecule type" value="Genomic_DNA"/>
</dbReference>
<evidence type="ECO:0000256" key="4">
    <source>
        <dbReference type="ARBA" id="ARBA00022490"/>
    </source>
</evidence>
<dbReference type="PANTHER" id="PTHR10921">
    <property type="entry name" value="NUCLEAR DISTRIBUTION PROTEIN NUDE HOMOLOG 1"/>
    <property type="match status" value="1"/>
</dbReference>
<dbReference type="GO" id="GO:0008017">
    <property type="term" value="F:microtubule binding"/>
    <property type="evidence" value="ECO:0007669"/>
    <property type="project" value="InterPro"/>
</dbReference>
<evidence type="ECO:0000256" key="7">
    <source>
        <dbReference type="ARBA" id="ARBA00023212"/>
    </source>
</evidence>
<feature type="compositionally biased region" description="Basic and acidic residues" evidence="9">
    <location>
        <begin position="389"/>
        <end position="404"/>
    </location>
</feature>
<evidence type="ECO:0000256" key="9">
    <source>
        <dbReference type="SAM" id="MobiDB-lite"/>
    </source>
</evidence>
<protein>
    <recommendedName>
        <fullName evidence="10">NUDE domain-containing protein</fullName>
    </recommendedName>
</protein>
<dbReference type="GO" id="GO:0000776">
    <property type="term" value="C:kinetochore"/>
    <property type="evidence" value="ECO:0007669"/>
    <property type="project" value="TreeGrafter"/>
</dbReference>
<dbReference type="GO" id="GO:0000132">
    <property type="term" value="P:establishment of mitotic spindle orientation"/>
    <property type="evidence" value="ECO:0007669"/>
    <property type="project" value="TreeGrafter"/>
</dbReference>
<proteinExistence type="inferred from homology"/>
<comment type="subcellular location">
    <subcellularLocation>
        <location evidence="2">Cytoplasm</location>
        <location evidence="2">Cytoskeleton</location>
        <location evidence="2">Microtubule organizing center</location>
        <location evidence="2">Centrosome</location>
    </subcellularLocation>
    <subcellularLocation>
        <location evidence="1">Cytoplasm</location>
        <location evidence="1">Cytoskeleton</location>
        <location evidence="1">Spindle</location>
    </subcellularLocation>
</comment>
<dbReference type="GO" id="GO:0005819">
    <property type="term" value="C:spindle"/>
    <property type="evidence" value="ECO:0007669"/>
    <property type="project" value="UniProtKB-SubCell"/>
</dbReference>